<dbReference type="Gene3D" id="3.30.40.10">
    <property type="entry name" value="Zinc/RING finger domain, C3HC4 (zinc finger)"/>
    <property type="match status" value="1"/>
</dbReference>
<dbReference type="InterPro" id="IPR037869">
    <property type="entry name" value="Spp1/CFP1"/>
</dbReference>
<evidence type="ECO:0000256" key="2">
    <source>
        <dbReference type="ARBA" id="ARBA00022723"/>
    </source>
</evidence>
<proteinExistence type="predicted"/>
<reference evidence="9" key="1">
    <citation type="submission" date="2023-06" db="EMBL/GenBank/DDBJ databases">
        <title>Genome-scale phylogeny and comparative genomics of the fungal order Sordariales.</title>
        <authorList>
            <consortium name="Lawrence Berkeley National Laboratory"/>
            <person name="Hensen N."/>
            <person name="Bonometti L."/>
            <person name="Westerberg I."/>
            <person name="Brannstrom I.O."/>
            <person name="Guillou S."/>
            <person name="Cros-Aarteil S."/>
            <person name="Calhoun S."/>
            <person name="Haridas S."/>
            <person name="Kuo A."/>
            <person name="Mondo S."/>
            <person name="Pangilinan J."/>
            <person name="Riley R."/>
            <person name="Labutti K."/>
            <person name="Andreopoulos B."/>
            <person name="Lipzen A."/>
            <person name="Chen C."/>
            <person name="Yanf M."/>
            <person name="Daum C."/>
            <person name="Ng V."/>
            <person name="Clum A."/>
            <person name="Steindorff A."/>
            <person name="Ohm R."/>
            <person name="Martin F."/>
            <person name="Silar P."/>
            <person name="Natvig D."/>
            <person name="Lalanne C."/>
            <person name="Gautier V."/>
            <person name="Ament-Velasquez S.L."/>
            <person name="Kruys A."/>
            <person name="Hutchinson M.I."/>
            <person name="Powell A.J."/>
            <person name="Barry K."/>
            <person name="Miller A.N."/>
            <person name="Grigoriev I.V."/>
            <person name="Debuchy R."/>
            <person name="Gladieux P."/>
            <person name="Thoren M.H."/>
            <person name="Johannesson H."/>
        </authorList>
    </citation>
    <scope>NUCLEOTIDE SEQUENCE</scope>
    <source>
        <strain evidence="9">8032-3</strain>
    </source>
</reference>
<sequence length="455" mass="48721">MASETREGPGRGPGDQPAPASATAKKKKGTASIVKASKRGKGGAKKPRAASKKTKRASADANADADADAAGDTGDGEESDESDSGPYCICRGPDNHRFMIACDQCEDWFHGDCIGMDKYTGENLVQRYICPNCTDGKMYVTRYKKTCSLEGCEKPARIYDPKVASIFCGDDHCQAWWEQLIATLPRSKAGYHGDLLTQEDFMGLVHGSSRKPGDHDRTWKLGDDPFGMPPDFWDTTDPQEVLSSEEQAFLSRSAQHRHGLGEEIVLCKKMLQLVDMAARRRDAAVAASASLGKGHALGKDFCGYDGRLDAVGATHAFAAFVRSPAGEAVFRAGKLDAPAPAPGRTETDSPAADHPAAGSTGKDRDASDPPAAAAMAAMTAGMCAKKKCKPHLQWAGMLSKATKHQIKELAAQAKEILDAEARVRDGAAVRYRRRLRENNWVTAVGGDSGSEMDVD</sequence>
<evidence type="ECO:0000313" key="10">
    <source>
        <dbReference type="Proteomes" id="UP001244011"/>
    </source>
</evidence>
<dbReference type="InterPro" id="IPR013083">
    <property type="entry name" value="Znf_RING/FYVE/PHD"/>
</dbReference>
<dbReference type="Pfam" id="PF00628">
    <property type="entry name" value="PHD"/>
    <property type="match status" value="1"/>
</dbReference>
<dbReference type="GO" id="GO:0045893">
    <property type="term" value="P:positive regulation of DNA-templated transcription"/>
    <property type="evidence" value="ECO:0007669"/>
    <property type="project" value="TreeGrafter"/>
</dbReference>
<evidence type="ECO:0000256" key="3">
    <source>
        <dbReference type="ARBA" id="ARBA00022771"/>
    </source>
</evidence>
<dbReference type="EMBL" id="MU839026">
    <property type="protein sequence ID" value="KAK1763626.1"/>
    <property type="molecule type" value="Genomic_DNA"/>
</dbReference>
<dbReference type="InterPro" id="IPR019786">
    <property type="entry name" value="Zinc_finger_PHD-type_CS"/>
</dbReference>
<dbReference type="SMART" id="SM00249">
    <property type="entry name" value="PHD"/>
    <property type="match status" value="1"/>
</dbReference>
<evidence type="ECO:0000256" key="7">
    <source>
        <dbReference type="SAM" id="MobiDB-lite"/>
    </source>
</evidence>
<evidence type="ECO:0000256" key="4">
    <source>
        <dbReference type="ARBA" id="ARBA00022833"/>
    </source>
</evidence>
<feature type="compositionally biased region" description="Basic residues" evidence="7">
    <location>
        <begin position="36"/>
        <end position="56"/>
    </location>
</feature>
<keyword evidence="2" id="KW-0479">Metal-binding</keyword>
<organism evidence="9 10">
    <name type="scientific">Phialemonium atrogriseum</name>
    <dbReference type="NCBI Taxonomy" id="1093897"/>
    <lineage>
        <taxon>Eukaryota</taxon>
        <taxon>Fungi</taxon>
        <taxon>Dikarya</taxon>
        <taxon>Ascomycota</taxon>
        <taxon>Pezizomycotina</taxon>
        <taxon>Sordariomycetes</taxon>
        <taxon>Sordariomycetidae</taxon>
        <taxon>Cephalothecales</taxon>
        <taxon>Cephalothecaceae</taxon>
        <taxon>Phialemonium</taxon>
    </lineage>
</organism>
<feature type="compositionally biased region" description="Acidic residues" evidence="7">
    <location>
        <begin position="63"/>
        <end position="83"/>
    </location>
</feature>
<dbReference type="GeneID" id="85308106"/>
<evidence type="ECO:0000256" key="5">
    <source>
        <dbReference type="ARBA" id="ARBA00023242"/>
    </source>
</evidence>
<feature type="region of interest" description="Disordered" evidence="7">
    <location>
        <begin position="335"/>
        <end position="373"/>
    </location>
</feature>
<dbReference type="PROSITE" id="PS50016">
    <property type="entry name" value="ZF_PHD_2"/>
    <property type="match status" value="1"/>
</dbReference>
<keyword evidence="4" id="KW-0862">Zinc</keyword>
<evidence type="ECO:0000256" key="6">
    <source>
        <dbReference type="PROSITE-ProRule" id="PRU00146"/>
    </source>
</evidence>
<feature type="region of interest" description="Disordered" evidence="7">
    <location>
        <begin position="1"/>
        <end position="84"/>
    </location>
</feature>
<dbReference type="Proteomes" id="UP001244011">
    <property type="component" value="Unassembled WGS sequence"/>
</dbReference>
<keyword evidence="5" id="KW-0539">Nucleus</keyword>
<dbReference type="InterPro" id="IPR001965">
    <property type="entry name" value="Znf_PHD"/>
</dbReference>
<gene>
    <name evidence="9" type="ORF">QBC33DRAFT_459270</name>
</gene>
<comment type="subcellular location">
    <subcellularLocation>
        <location evidence="1">Nucleus</location>
    </subcellularLocation>
</comment>
<dbReference type="PROSITE" id="PS01359">
    <property type="entry name" value="ZF_PHD_1"/>
    <property type="match status" value="1"/>
</dbReference>
<dbReference type="RefSeq" id="XP_060279839.1">
    <property type="nucleotide sequence ID" value="XM_060424919.1"/>
</dbReference>
<dbReference type="InterPro" id="IPR011011">
    <property type="entry name" value="Znf_FYVE_PHD"/>
</dbReference>
<feature type="domain" description="PHD-type" evidence="8">
    <location>
        <begin position="85"/>
        <end position="136"/>
    </location>
</feature>
<keyword evidence="10" id="KW-1185">Reference proteome</keyword>
<keyword evidence="3 6" id="KW-0863">Zinc-finger</keyword>
<evidence type="ECO:0000313" key="9">
    <source>
        <dbReference type="EMBL" id="KAK1763626.1"/>
    </source>
</evidence>
<accession>A0AAJ0BX08</accession>
<evidence type="ECO:0000259" key="8">
    <source>
        <dbReference type="PROSITE" id="PS50016"/>
    </source>
</evidence>
<dbReference type="InterPro" id="IPR019787">
    <property type="entry name" value="Znf_PHD-finger"/>
</dbReference>
<protein>
    <submittedName>
        <fullName evidence="9">Set1 complex component spp1</fullName>
    </submittedName>
</protein>
<dbReference type="PANTHER" id="PTHR46174:SF1">
    <property type="entry name" value="CXXC-TYPE ZINC FINGER PROTEIN 1"/>
    <property type="match status" value="1"/>
</dbReference>
<dbReference type="AlphaFoldDB" id="A0AAJ0BX08"/>
<comment type="caution">
    <text evidence="9">The sequence shown here is derived from an EMBL/GenBank/DDBJ whole genome shotgun (WGS) entry which is preliminary data.</text>
</comment>
<dbReference type="PANTHER" id="PTHR46174">
    <property type="entry name" value="CXXC-TYPE ZINC FINGER PROTEIN 1"/>
    <property type="match status" value="1"/>
</dbReference>
<dbReference type="SUPFAM" id="SSF57903">
    <property type="entry name" value="FYVE/PHD zinc finger"/>
    <property type="match status" value="1"/>
</dbReference>
<dbReference type="GO" id="GO:0048188">
    <property type="term" value="C:Set1C/COMPASS complex"/>
    <property type="evidence" value="ECO:0007669"/>
    <property type="project" value="InterPro"/>
</dbReference>
<dbReference type="GO" id="GO:0008270">
    <property type="term" value="F:zinc ion binding"/>
    <property type="evidence" value="ECO:0007669"/>
    <property type="project" value="UniProtKB-KW"/>
</dbReference>
<name>A0AAJ0BX08_9PEZI</name>
<evidence type="ECO:0000256" key="1">
    <source>
        <dbReference type="ARBA" id="ARBA00004123"/>
    </source>
</evidence>